<proteinExistence type="inferred from homology"/>
<keyword evidence="6 7" id="KW-0539">Nucleus</keyword>
<comment type="similarity">
    <text evidence="2 7">Belongs to the GINS2/PSF2 family.</text>
</comment>
<dbReference type="GO" id="GO:0000727">
    <property type="term" value="P:double-strand break repair via break-induced replication"/>
    <property type="evidence" value="ECO:0007669"/>
    <property type="project" value="TreeGrafter"/>
</dbReference>
<evidence type="ECO:0000313" key="10">
    <source>
        <dbReference type="EMBL" id="KAF8000533.1"/>
    </source>
</evidence>
<dbReference type="Pfam" id="PF25005">
    <property type="entry name" value="PSF2_N"/>
    <property type="match status" value="1"/>
</dbReference>
<name>A0A8H7GRQ8_9ASCO</name>
<evidence type="ECO:0000259" key="9">
    <source>
        <dbReference type="Pfam" id="PF25005"/>
    </source>
</evidence>
<protein>
    <recommendedName>
        <fullName evidence="4 7">DNA replication complex GINS protein PSF2</fullName>
    </recommendedName>
</protein>
<dbReference type="SUPFAM" id="SSF158573">
    <property type="entry name" value="GINS helical bundle-like"/>
    <property type="match status" value="1"/>
</dbReference>
<dbReference type="GO" id="GO:0006260">
    <property type="term" value="P:DNA replication"/>
    <property type="evidence" value="ECO:0007669"/>
    <property type="project" value="UniProtKB-KW"/>
</dbReference>
<dbReference type="Pfam" id="PF05916">
    <property type="entry name" value="Sld5"/>
    <property type="match status" value="1"/>
</dbReference>
<dbReference type="PIRSF" id="PIRSF028998">
    <property type="entry name" value="GINS_Psf2_subgr"/>
    <property type="match status" value="1"/>
</dbReference>
<evidence type="ECO:0000256" key="3">
    <source>
        <dbReference type="ARBA" id="ARBA00011352"/>
    </source>
</evidence>
<comment type="caution">
    <text evidence="10">The sequence shown here is derived from an EMBL/GenBank/DDBJ whole genome shotgun (WGS) entry which is preliminary data.</text>
</comment>
<evidence type="ECO:0000256" key="1">
    <source>
        <dbReference type="ARBA" id="ARBA00004123"/>
    </source>
</evidence>
<evidence type="ECO:0000256" key="4">
    <source>
        <dbReference type="ARBA" id="ARBA00015139"/>
    </source>
</evidence>
<dbReference type="InterPro" id="IPR056784">
    <property type="entry name" value="PSF2_N"/>
</dbReference>
<reference evidence="10" key="1">
    <citation type="submission" date="2020-10" db="EMBL/GenBank/DDBJ databases">
        <title>The Whole-Genome Sequence of Metschnikowia persimmonesis, a Novel Endophytic Yeast Species Isolated from Medicinal Plant Diospyros kaki Thumb.</title>
        <authorList>
            <person name="Rahmat E."/>
            <person name="Kang Y."/>
        </authorList>
    </citation>
    <scope>NUCLEOTIDE SEQUENCE</scope>
    <source>
        <strain evidence="10">KIOM G15050</strain>
    </source>
</reference>
<evidence type="ECO:0000256" key="7">
    <source>
        <dbReference type="PIRNR" id="PIRNR028998"/>
    </source>
</evidence>
<dbReference type="FunFam" id="1.20.58.1020:FF:000001">
    <property type="entry name" value="DNA replication complex GINS protein PSF2"/>
    <property type="match status" value="1"/>
</dbReference>
<keyword evidence="11" id="KW-1185">Reference proteome</keyword>
<dbReference type="PANTHER" id="PTHR12772:SF0">
    <property type="entry name" value="DNA REPLICATION COMPLEX GINS PROTEIN PSF2"/>
    <property type="match status" value="1"/>
</dbReference>
<dbReference type="Proteomes" id="UP000649328">
    <property type="component" value="Unassembled WGS sequence"/>
</dbReference>
<gene>
    <name evidence="10" type="ORF">HF325_005462</name>
</gene>
<dbReference type="CDD" id="cd21694">
    <property type="entry name" value="GINS_B_Psf2"/>
    <property type="match status" value="1"/>
</dbReference>
<dbReference type="PANTHER" id="PTHR12772">
    <property type="entry name" value="DNA REPLICATION COMPLEX GINS PROTEIN PSF2"/>
    <property type="match status" value="1"/>
</dbReference>
<evidence type="ECO:0000259" key="8">
    <source>
        <dbReference type="Pfam" id="PF05916"/>
    </source>
</evidence>
<dbReference type="Gene3D" id="1.20.58.1020">
    <property type="match status" value="1"/>
</dbReference>
<evidence type="ECO:0000313" key="11">
    <source>
        <dbReference type="Proteomes" id="UP000649328"/>
    </source>
</evidence>
<organism evidence="10 11">
    <name type="scientific">Metschnikowia pulcherrima</name>
    <dbReference type="NCBI Taxonomy" id="27326"/>
    <lineage>
        <taxon>Eukaryota</taxon>
        <taxon>Fungi</taxon>
        <taxon>Dikarya</taxon>
        <taxon>Ascomycota</taxon>
        <taxon>Saccharomycotina</taxon>
        <taxon>Pichiomycetes</taxon>
        <taxon>Metschnikowiaceae</taxon>
        <taxon>Metschnikowia</taxon>
    </lineage>
</organism>
<evidence type="ECO:0000256" key="5">
    <source>
        <dbReference type="ARBA" id="ARBA00022705"/>
    </source>
</evidence>
<feature type="domain" description="DNA replication complex GINS protein PSF2 N-terminal" evidence="9">
    <location>
        <begin position="1"/>
        <end position="48"/>
    </location>
</feature>
<sequence length="173" mass="19962">MVSILPRYAMPKVDLISRSIPPLRAMRRTDVPLWIALILKSQGKCNIIMPDWLSCDRLLETYEREKKFPHVFSKLPWNWLELSKIMLTKASDDLQDSSTQLRSIIQDLKELRQLKSKRGLRELNESNIQLNGVSLMEINEMRPFVLSVMGKLGQLHESITRENENGGDGSDVE</sequence>
<dbReference type="Gene3D" id="3.40.5.50">
    <property type="match status" value="1"/>
</dbReference>
<dbReference type="InterPro" id="IPR036224">
    <property type="entry name" value="GINS_bundle-like_dom_sf"/>
</dbReference>
<keyword evidence="5 7" id="KW-0235">DNA replication</keyword>
<accession>A0A8H7GRQ8</accession>
<dbReference type="EMBL" id="JACBPP010000007">
    <property type="protein sequence ID" value="KAF8000533.1"/>
    <property type="molecule type" value="Genomic_DNA"/>
</dbReference>
<comment type="subcellular location">
    <subcellularLocation>
        <location evidence="1 7">Nucleus</location>
    </subcellularLocation>
</comment>
<dbReference type="GO" id="GO:0000811">
    <property type="term" value="C:GINS complex"/>
    <property type="evidence" value="ECO:0007669"/>
    <property type="project" value="TreeGrafter"/>
</dbReference>
<dbReference type="InterPro" id="IPR021151">
    <property type="entry name" value="GINS_A"/>
</dbReference>
<dbReference type="AlphaFoldDB" id="A0A8H7GRQ8"/>
<dbReference type="OrthoDB" id="1938138at2759"/>
<comment type="subunit">
    <text evidence="3">Component of the GINS complex which is a heterotetramer of SLD5, PSF1, PSF2 and PSF3.</text>
</comment>
<dbReference type="InterPro" id="IPR007257">
    <property type="entry name" value="GINS_Psf2"/>
</dbReference>
<dbReference type="SUPFAM" id="SSF160059">
    <property type="entry name" value="PriA/YqbF domain"/>
    <property type="match status" value="1"/>
</dbReference>
<evidence type="ECO:0000256" key="2">
    <source>
        <dbReference type="ARBA" id="ARBA00010565"/>
    </source>
</evidence>
<dbReference type="CDD" id="cd11712">
    <property type="entry name" value="GINS_A_psf2"/>
    <property type="match status" value="1"/>
</dbReference>
<feature type="domain" description="GINS subunit" evidence="8">
    <location>
        <begin position="53"/>
        <end position="155"/>
    </location>
</feature>
<evidence type="ECO:0000256" key="6">
    <source>
        <dbReference type="ARBA" id="ARBA00023242"/>
    </source>
</evidence>